<dbReference type="PANTHER" id="PTHR43124:SF3">
    <property type="entry name" value="CHLORAMPHENICOL EFFLUX PUMP RV0191"/>
    <property type="match status" value="1"/>
</dbReference>
<dbReference type="InterPro" id="IPR050189">
    <property type="entry name" value="MFS_Efflux_Transporters"/>
</dbReference>
<evidence type="ECO:0008006" key="9">
    <source>
        <dbReference type="Google" id="ProtNLM"/>
    </source>
</evidence>
<keyword evidence="3 6" id="KW-0812">Transmembrane</keyword>
<dbReference type="Gene3D" id="1.20.1250.20">
    <property type="entry name" value="MFS general substrate transporter like domains"/>
    <property type="match status" value="1"/>
</dbReference>
<proteinExistence type="predicted"/>
<dbReference type="PANTHER" id="PTHR43124">
    <property type="entry name" value="PURINE EFFLUX PUMP PBUE"/>
    <property type="match status" value="1"/>
</dbReference>
<gene>
    <name evidence="7" type="ORF">G6F50_017925</name>
</gene>
<evidence type="ECO:0000256" key="3">
    <source>
        <dbReference type="ARBA" id="ARBA00022692"/>
    </source>
</evidence>
<keyword evidence="4 6" id="KW-1133">Transmembrane helix</keyword>
<comment type="caution">
    <text evidence="7">The sequence shown here is derived from an EMBL/GenBank/DDBJ whole genome shotgun (WGS) entry which is preliminary data.</text>
</comment>
<keyword evidence="2" id="KW-1003">Cell membrane</keyword>
<evidence type="ECO:0000313" key="8">
    <source>
        <dbReference type="Proteomes" id="UP000740926"/>
    </source>
</evidence>
<evidence type="ECO:0000256" key="5">
    <source>
        <dbReference type="ARBA" id="ARBA00023136"/>
    </source>
</evidence>
<dbReference type="AlphaFoldDB" id="A0A9P7BZM3"/>
<accession>A0A9P7BZM3</accession>
<dbReference type="GO" id="GO:0005886">
    <property type="term" value="C:plasma membrane"/>
    <property type="evidence" value="ECO:0007669"/>
    <property type="project" value="UniProtKB-SubCell"/>
</dbReference>
<evidence type="ECO:0000313" key="7">
    <source>
        <dbReference type="EMBL" id="KAG1529546.1"/>
    </source>
</evidence>
<feature type="transmembrane region" description="Helical" evidence="6">
    <location>
        <begin position="20"/>
        <end position="44"/>
    </location>
</feature>
<comment type="subcellular location">
    <subcellularLocation>
        <location evidence="1">Cell membrane</location>
        <topology evidence="1">Multi-pass membrane protein</topology>
    </subcellularLocation>
</comment>
<dbReference type="EMBL" id="JAANIU010014793">
    <property type="protein sequence ID" value="KAG1529546.1"/>
    <property type="molecule type" value="Genomic_DNA"/>
</dbReference>
<dbReference type="InterPro" id="IPR036259">
    <property type="entry name" value="MFS_trans_sf"/>
</dbReference>
<sequence length="90" mass="8969">MSGHSIDAGSPAGEATRLPWAGLLALAGGGFITLLTETLPAGVLRPMGNSLGVSDAAVGQLVSVYALGSVMAALPMTALTQRLPRPAATR</sequence>
<dbReference type="SUPFAM" id="SSF103473">
    <property type="entry name" value="MFS general substrate transporter"/>
    <property type="match status" value="1"/>
</dbReference>
<organism evidence="7 8">
    <name type="scientific">Rhizopus delemar</name>
    <dbReference type="NCBI Taxonomy" id="936053"/>
    <lineage>
        <taxon>Eukaryota</taxon>
        <taxon>Fungi</taxon>
        <taxon>Fungi incertae sedis</taxon>
        <taxon>Mucoromycota</taxon>
        <taxon>Mucoromycotina</taxon>
        <taxon>Mucoromycetes</taxon>
        <taxon>Mucorales</taxon>
        <taxon>Mucorineae</taxon>
        <taxon>Rhizopodaceae</taxon>
        <taxon>Rhizopus</taxon>
    </lineage>
</organism>
<dbReference type="GO" id="GO:0022857">
    <property type="term" value="F:transmembrane transporter activity"/>
    <property type="evidence" value="ECO:0007669"/>
    <property type="project" value="TreeGrafter"/>
</dbReference>
<reference evidence="7 8" key="1">
    <citation type="journal article" date="2020" name="Microb. Genom.">
        <title>Genetic diversity of clinical and environmental Mucorales isolates obtained from an investigation of mucormycosis cases among solid organ transplant recipients.</title>
        <authorList>
            <person name="Nguyen M.H."/>
            <person name="Kaul D."/>
            <person name="Muto C."/>
            <person name="Cheng S.J."/>
            <person name="Richter R.A."/>
            <person name="Bruno V.M."/>
            <person name="Liu G."/>
            <person name="Beyhan S."/>
            <person name="Sundermann A.J."/>
            <person name="Mounaud S."/>
            <person name="Pasculle A.W."/>
            <person name="Nierman W.C."/>
            <person name="Driscoll E."/>
            <person name="Cumbie R."/>
            <person name="Clancy C.J."/>
            <person name="Dupont C.L."/>
        </authorList>
    </citation>
    <scope>NUCLEOTIDE SEQUENCE [LARGE SCALE GENOMIC DNA]</scope>
    <source>
        <strain evidence="7 8">GL24</strain>
    </source>
</reference>
<protein>
    <recommendedName>
        <fullName evidence="9">Major facilitator superfamily (MFS) profile domain-containing protein</fullName>
    </recommendedName>
</protein>
<evidence type="ECO:0000256" key="1">
    <source>
        <dbReference type="ARBA" id="ARBA00004651"/>
    </source>
</evidence>
<evidence type="ECO:0000256" key="2">
    <source>
        <dbReference type="ARBA" id="ARBA00022475"/>
    </source>
</evidence>
<name>A0A9P7BZM3_9FUNG</name>
<keyword evidence="5 6" id="KW-0472">Membrane</keyword>
<evidence type="ECO:0000256" key="4">
    <source>
        <dbReference type="ARBA" id="ARBA00022989"/>
    </source>
</evidence>
<dbReference type="Proteomes" id="UP000740926">
    <property type="component" value="Unassembled WGS sequence"/>
</dbReference>
<feature type="transmembrane region" description="Helical" evidence="6">
    <location>
        <begin position="56"/>
        <end position="76"/>
    </location>
</feature>
<evidence type="ECO:0000256" key="6">
    <source>
        <dbReference type="SAM" id="Phobius"/>
    </source>
</evidence>
<keyword evidence="8" id="KW-1185">Reference proteome</keyword>